<dbReference type="GO" id="GO:0030246">
    <property type="term" value="F:carbohydrate binding"/>
    <property type="evidence" value="ECO:0007669"/>
    <property type="project" value="UniProtKB-KW"/>
</dbReference>
<evidence type="ECO:0000256" key="2">
    <source>
        <dbReference type="ARBA" id="ARBA00022734"/>
    </source>
</evidence>
<dbReference type="InterPro" id="IPR033734">
    <property type="entry name" value="Jacalin-like_lectin_dom_plant"/>
</dbReference>
<dbReference type="CDD" id="cd09612">
    <property type="entry name" value="Jacalin"/>
    <property type="match status" value="1"/>
</dbReference>
<dbReference type="PROSITE" id="PS51752">
    <property type="entry name" value="JACALIN_LECTIN"/>
    <property type="match status" value="1"/>
</dbReference>
<dbReference type="AlphaFoldDB" id="A0AAV5LKL6"/>
<evidence type="ECO:0000313" key="4">
    <source>
        <dbReference type="EMBL" id="GKV37939.1"/>
    </source>
</evidence>
<organism evidence="4 5">
    <name type="scientific">Rubroshorea leprosula</name>
    <dbReference type="NCBI Taxonomy" id="152421"/>
    <lineage>
        <taxon>Eukaryota</taxon>
        <taxon>Viridiplantae</taxon>
        <taxon>Streptophyta</taxon>
        <taxon>Embryophyta</taxon>
        <taxon>Tracheophyta</taxon>
        <taxon>Spermatophyta</taxon>
        <taxon>Magnoliopsida</taxon>
        <taxon>eudicotyledons</taxon>
        <taxon>Gunneridae</taxon>
        <taxon>Pentapetalae</taxon>
        <taxon>rosids</taxon>
        <taxon>malvids</taxon>
        <taxon>Malvales</taxon>
        <taxon>Dipterocarpaceae</taxon>
        <taxon>Rubroshorea</taxon>
    </lineage>
</organism>
<dbReference type="SUPFAM" id="SSF51101">
    <property type="entry name" value="Mannose-binding lectins"/>
    <property type="match status" value="1"/>
</dbReference>
<accession>A0AAV5LKL6</accession>
<comment type="similarity">
    <text evidence="1">Belongs to the jacalin lectin family.</text>
</comment>
<feature type="domain" description="Jacalin-type lectin" evidence="3">
    <location>
        <begin position="6"/>
        <end position="151"/>
    </location>
</feature>
<evidence type="ECO:0000313" key="5">
    <source>
        <dbReference type="Proteomes" id="UP001054252"/>
    </source>
</evidence>
<dbReference type="EMBL" id="BPVZ01000125">
    <property type="protein sequence ID" value="GKV37939.1"/>
    <property type="molecule type" value="Genomic_DNA"/>
</dbReference>
<dbReference type="InterPro" id="IPR001229">
    <property type="entry name" value="Jacalin-like_lectin_dom"/>
</dbReference>
<dbReference type="InterPro" id="IPR036404">
    <property type="entry name" value="Jacalin-like_lectin_dom_sf"/>
</dbReference>
<reference evidence="4 5" key="1">
    <citation type="journal article" date="2021" name="Commun. Biol.">
        <title>The genome of Shorea leprosula (Dipterocarpaceae) highlights the ecological relevance of drought in aseasonal tropical rainforests.</title>
        <authorList>
            <person name="Ng K.K.S."/>
            <person name="Kobayashi M.J."/>
            <person name="Fawcett J.A."/>
            <person name="Hatakeyama M."/>
            <person name="Paape T."/>
            <person name="Ng C.H."/>
            <person name="Ang C.C."/>
            <person name="Tnah L.H."/>
            <person name="Lee C.T."/>
            <person name="Nishiyama T."/>
            <person name="Sese J."/>
            <person name="O'Brien M.J."/>
            <person name="Copetti D."/>
            <person name="Mohd Noor M.I."/>
            <person name="Ong R.C."/>
            <person name="Putra M."/>
            <person name="Sireger I.Z."/>
            <person name="Indrioko S."/>
            <person name="Kosugi Y."/>
            <person name="Izuno A."/>
            <person name="Isagi Y."/>
            <person name="Lee S.L."/>
            <person name="Shimizu K.K."/>
        </authorList>
    </citation>
    <scope>NUCLEOTIDE SEQUENCE [LARGE SCALE GENOMIC DNA]</scope>
    <source>
        <strain evidence="4">214</strain>
    </source>
</reference>
<dbReference type="Gene3D" id="2.100.10.30">
    <property type="entry name" value="Jacalin-like lectin domain"/>
    <property type="match status" value="1"/>
</dbReference>
<dbReference type="SMART" id="SM00915">
    <property type="entry name" value="Jacalin"/>
    <property type="match status" value="1"/>
</dbReference>
<proteinExistence type="inferred from homology"/>
<gene>
    <name evidence="4" type="ORF">SLEP1_g45899</name>
</gene>
<protein>
    <recommendedName>
        <fullName evidence="3">Jacalin-type lectin domain-containing protein</fullName>
    </recommendedName>
</protein>
<dbReference type="PANTHER" id="PTHR47293:SF70">
    <property type="entry name" value="JACALIN-RELATED LECTIN 24-RELATED"/>
    <property type="match status" value="1"/>
</dbReference>
<evidence type="ECO:0000256" key="1">
    <source>
        <dbReference type="ARBA" id="ARBA00006568"/>
    </source>
</evidence>
<name>A0AAV5LKL6_9ROSI</name>
<dbReference type="Pfam" id="PF01419">
    <property type="entry name" value="Jacalin"/>
    <property type="match status" value="1"/>
</dbReference>
<evidence type="ECO:0000259" key="3">
    <source>
        <dbReference type="PROSITE" id="PS51752"/>
    </source>
</evidence>
<comment type="caution">
    <text evidence="4">The sequence shown here is derived from an EMBL/GenBank/DDBJ whole genome shotgun (WGS) entry which is preliminary data.</text>
</comment>
<keyword evidence="2" id="KW-0430">Lectin</keyword>
<dbReference type="Proteomes" id="UP001054252">
    <property type="component" value="Unassembled WGS sequence"/>
</dbReference>
<sequence>MACYNIIKVGAAGSISCQDECWDEKCHCELSEIYISHGDGIQSIQFQYVVNGNLEMSDLHGECKGPKFNLIRLNYPCEFVTGISGDCLPNQKLSSLKITTNKRSYGPFGRPTFAHQFDFQFGNSRQFGGFYGYCDKTTNKRVTALGVYFKVATKLEVTTGDCISVVTTRDCIPVERSCREDDSCTCNDPCTGRRRRN</sequence>
<dbReference type="PANTHER" id="PTHR47293">
    <property type="entry name" value="JACALIN-RELATED LECTIN 3"/>
    <property type="match status" value="1"/>
</dbReference>
<keyword evidence="5" id="KW-1185">Reference proteome</keyword>